<feature type="domain" description="Reverse transcriptase RNase H-like" evidence="7">
    <location>
        <begin position="179"/>
        <end position="233"/>
    </location>
</feature>
<dbReference type="Pfam" id="PF17917">
    <property type="entry name" value="RT_RNaseH"/>
    <property type="match status" value="1"/>
</dbReference>
<dbReference type="InterPro" id="IPR041373">
    <property type="entry name" value="RT_RNaseH"/>
</dbReference>
<dbReference type="GO" id="GO:0004519">
    <property type="term" value="F:endonuclease activity"/>
    <property type="evidence" value="ECO:0007669"/>
    <property type="project" value="UniProtKB-KW"/>
</dbReference>
<evidence type="ECO:0000313" key="9">
    <source>
        <dbReference type="Proteomes" id="UP000288805"/>
    </source>
</evidence>
<evidence type="ECO:0000256" key="2">
    <source>
        <dbReference type="ARBA" id="ARBA00022695"/>
    </source>
</evidence>
<evidence type="ECO:0000256" key="1">
    <source>
        <dbReference type="ARBA" id="ARBA00022679"/>
    </source>
</evidence>
<dbReference type="GO" id="GO:0003964">
    <property type="term" value="F:RNA-directed DNA polymerase activity"/>
    <property type="evidence" value="ECO:0007669"/>
    <property type="project" value="UniProtKB-KW"/>
</dbReference>
<accession>A0A438FFU5</accession>
<dbReference type="GO" id="GO:0016787">
    <property type="term" value="F:hydrolase activity"/>
    <property type="evidence" value="ECO:0007669"/>
    <property type="project" value="UniProtKB-KW"/>
</dbReference>
<dbReference type="PANTHER" id="PTHR48475">
    <property type="entry name" value="RIBONUCLEASE H"/>
    <property type="match status" value="1"/>
</dbReference>
<dbReference type="AlphaFoldDB" id="A0A438FFU5"/>
<evidence type="ECO:0000259" key="7">
    <source>
        <dbReference type="Pfam" id="PF17917"/>
    </source>
</evidence>
<gene>
    <name evidence="8" type="ORF">CK203_101794</name>
</gene>
<proteinExistence type="predicted"/>
<keyword evidence="3" id="KW-0540">Nuclease</keyword>
<keyword evidence="5" id="KW-0378">Hydrolase</keyword>
<evidence type="ECO:0000256" key="4">
    <source>
        <dbReference type="ARBA" id="ARBA00022759"/>
    </source>
</evidence>
<dbReference type="SUPFAM" id="SSF56672">
    <property type="entry name" value="DNA/RNA polymerases"/>
    <property type="match status" value="1"/>
</dbReference>
<dbReference type="Proteomes" id="UP000288805">
    <property type="component" value="Unassembled WGS sequence"/>
</dbReference>
<reference evidence="8 9" key="1">
    <citation type="journal article" date="2018" name="PLoS Genet.">
        <title>Population sequencing reveals clonal diversity and ancestral inbreeding in the grapevine cultivar Chardonnay.</title>
        <authorList>
            <person name="Roach M.J."/>
            <person name="Johnson D.L."/>
            <person name="Bohlmann J."/>
            <person name="van Vuuren H.J."/>
            <person name="Jones S.J."/>
            <person name="Pretorius I.S."/>
            <person name="Schmidt S.A."/>
            <person name="Borneman A.R."/>
        </authorList>
    </citation>
    <scope>NUCLEOTIDE SEQUENCE [LARGE SCALE GENOMIC DNA]</scope>
    <source>
        <strain evidence="9">cv. Chardonnay</strain>
        <tissue evidence="8">Leaf</tissue>
    </source>
</reference>
<sequence length="599" mass="68637">MDFSLESKSLPSVGNSSKSYLQVTFQRLARGKLVHLNGRRSFALPSVGPDFSLAFPPCIHDLLMAKDHKASKLRDLNKVNPKDDFPLPHIDMLVDSTAGHSMLSFMDGFSRVMPFGLKNAGATYQSVATTLFHDMMHKDVECLLHPGCPLLLYLSILDMALGCNVSSARRLREGANHLLLSKRMLEYECKYIMIERLFLALVWATKRLRHYMTEYSIRLVSRLDPLRYLFDKPIMTVGVWHWHPIDITLGDHIPRSIRLAFSNHHWLTNNVVEYEACIIVLETALDLGGRESITDALATLASMIKIPVGMTMRPLLIETKFAPAYSTAKDRRALRQLSTRFVICGDALYRRSSDGVLLLCIDRATVNRVMREVHAGVCKPHMGGHMLACKIMRAGYFWLTMETDCYQFEGFFEILCGHEYILIAIDYFTKWVEATSYASLIVAKRPILDNLLDFYPLVISYELFEGEVFNSKFCINPLEPISMAIESCPAIEIEVGSLRVALEHQITETDWLRARYNQLNLLDEKRLRVVDHMHAYQRKMARAFRKRVKPRKFKKGDLVLKVLKGLISDPRGKFRPSWNRPYLIRELTQEGAAWLTDLD</sequence>
<comment type="caution">
    <text evidence="8">The sequence shown here is derived from an EMBL/GenBank/DDBJ whole genome shotgun (WGS) entry which is preliminary data.</text>
</comment>
<dbReference type="InterPro" id="IPR043502">
    <property type="entry name" value="DNA/RNA_pol_sf"/>
</dbReference>
<keyword evidence="2" id="KW-0548">Nucleotidyltransferase</keyword>
<dbReference type="InterPro" id="IPR043128">
    <property type="entry name" value="Rev_trsase/Diguanyl_cyclase"/>
</dbReference>
<evidence type="ECO:0000313" key="8">
    <source>
        <dbReference type="EMBL" id="RVW58855.1"/>
    </source>
</evidence>
<dbReference type="PANTHER" id="PTHR48475:SF1">
    <property type="entry name" value="RNASE H TYPE-1 DOMAIN-CONTAINING PROTEIN"/>
    <property type="match status" value="1"/>
</dbReference>
<name>A0A438FFU5_VITVI</name>
<keyword evidence="4" id="KW-0255">Endonuclease</keyword>
<evidence type="ECO:0000256" key="5">
    <source>
        <dbReference type="ARBA" id="ARBA00022801"/>
    </source>
</evidence>
<dbReference type="EMBL" id="QGNW01000922">
    <property type="protein sequence ID" value="RVW58855.1"/>
    <property type="molecule type" value="Genomic_DNA"/>
</dbReference>
<dbReference type="Gene3D" id="3.30.70.270">
    <property type="match status" value="1"/>
</dbReference>
<evidence type="ECO:0000256" key="3">
    <source>
        <dbReference type="ARBA" id="ARBA00022722"/>
    </source>
</evidence>
<keyword evidence="1" id="KW-0808">Transferase</keyword>
<dbReference type="Gene3D" id="1.10.340.70">
    <property type="match status" value="1"/>
</dbReference>
<evidence type="ECO:0000256" key="6">
    <source>
        <dbReference type="ARBA" id="ARBA00022918"/>
    </source>
</evidence>
<keyword evidence="6" id="KW-0695">RNA-directed DNA polymerase</keyword>
<organism evidence="8 9">
    <name type="scientific">Vitis vinifera</name>
    <name type="common">Grape</name>
    <dbReference type="NCBI Taxonomy" id="29760"/>
    <lineage>
        <taxon>Eukaryota</taxon>
        <taxon>Viridiplantae</taxon>
        <taxon>Streptophyta</taxon>
        <taxon>Embryophyta</taxon>
        <taxon>Tracheophyta</taxon>
        <taxon>Spermatophyta</taxon>
        <taxon>Magnoliopsida</taxon>
        <taxon>eudicotyledons</taxon>
        <taxon>Gunneridae</taxon>
        <taxon>Pentapetalae</taxon>
        <taxon>rosids</taxon>
        <taxon>Vitales</taxon>
        <taxon>Vitaceae</taxon>
        <taxon>Viteae</taxon>
        <taxon>Vitis</taxon>
    </lineage>
</organism>
<protein>
    <recommendedName>
        <fullName evidence="7">Reverse transcriptase RNase H-like domain-containing protein</fullName>
    </recommendedName>
</protein>